<organism evidence="1 2">
    <name type="scientific">Cetraspora pellucida</name>
    <dbReference type="NCBI Taxonomy" id="1433469"/>
    <lineage>
        <taxon>Eukaryota</taxon>
        <taxon>Fungi</taxon>
        <taxon>Fungi incertae sedis</taxon>
        <taxon>Mucoromycota</taxon>
        <taxon>Glomeromycotina</taxon>
        <taxon>Glomeromycetes</taxon>
        <taxon>Diversisporales</taxon>
        <taxon>Gigasporaceae</taxon>
        <taxon>Cetraspora</taxon>
    </lineage>
</organism>
<dbReference type="Proteomes" id="UP000789759">
    <property type="component" value="Unassembled WGS sequence"/>
</dbReference>
<proteinExistence type="predicted"/>
<name>A0A9N9E6C5_9GLOM</name>
<evidence type="ECO:0000313" key="2">
    <source>
        <dbReference type="Proteomes" id="UP000789759"/>
    </source>
</evidence>
<sequence>MWFIRETDAEKTFENAFEGVCSLRDIGAVETNEKRPLKSNQIAKNIDELKRKLKKNKSRLYQSLHSSLIRVNLSKLKWRDSLASQVISDDSKLVQELEDELRDSFTEPKRKMAPRSLPTIVQRKCKEFVDSFIEDHVTSLPRKLTHNGEWKESGPELVNVTEKILDSLRDAWNNPAFSPKFEESQRESTYVNKIILPAIRASLKYLPLRKSTYVSSSERKSNASADRKENGRFGKRPDIMFVMKRGELLYTECSHLSCSARKERDDGVKLWRETNDGSGKKMCLNDLIRDNSDVHRYYHLHESTIPIQQLDLPFVSKFIETLLIMRNILIVNMSLLYSVPLNRSTSTEDSSTVDSD</sequence>
<keyword evidence="2" id="KW-1185">Reference proteome</keyword>
<comment type="caution">
    <text evidence="1">The sequence shown here is derived from an EMBL/GenBank/DDBJ whole genome shotgun (WGS) entry which is preliminary data.</text>
</comment>
<accession>A0A9N9E6C5</accession>
<protein>
    <submittedName>
        <fullName evidence="1">22358_t:CDS:1</fullName>
    </submittedName>
</protein>
<dbReference type="AlphaFoldDB" id="A0A9N9E6C5"/>
<dbReference type="EMBL" id="CAJVQA010008128">
    <property type="protein sequence ID" value="CAG8666949.1"/>
    <property type="molecule type" value="Genomic_DNA"/>
</dbReference>
<reference evidence="1" key="1">
    <citation type="submission" date="2021-06" db="EMBL/GenBank/DDBJ databases">
        <authorList>
            <person name="Kallberg Y."/>
            <person name="Tangrot J."/>
            <person name="Rosling A."/>
        </authorList>
    </citation>
    <scope>NUCLEOTIDE SEQUENCE</scope>
    <source>
        <strain evidence="1">FL966</strain>
    </source>
</reference>
<gene>
    <name evidence="1" type="ORF">CPELLU_LOCUS10073</name>
</gene>
<dbReference type="OrthoDB" id="2413703at2759"/>
<evidence type="ECO:0000313" key="1">
    <source>
        <dbReference type="EMBL" id="CAG8666949.1"/>
    </source>
</evidence>